<comment type="caution">
    <text evidence="5">The sequence shown here is derived from an EMBL/GenBank/DDBJ whole genome shotgun (WGS) entry which is preliminary data.</text>
</comment>
<dbReference type="InterPro" id="IPR050778">
    <property type="entry name" value="Cueball_EGF_LRP_Nidogen"/>
</dbReference>
<keyword evidence="4" id="KW-1133">Transmembrane helix</keyword>
<gene>
    <name evidence="5" type="ORF">TSAR_009061</name>
</gene>
<name>A0A232EWI9_9HYME</name>
<keyword evidence="6" id="KW-1185">Reference proteome</keyword>
<dbReference type="Gene3D" id="2.120.10.30">
    <property type="entry name" value="TolB, C-terminal domain"/>
    <property type="match status" value="3"/>
</dbReference>
<organism evidence="5 6">
    <name type="scientific">Trichomalopsis sarcophagae</name>
    <dbReference type="NCBI Taxonomy" id="543379"/>
    <lineage>
        <taxon>Eukaryota</taxon>
        <taxon>Metazoa</taxon>
        <taxon>Ecdysozoa</taxon>
        <taxon>Arthropoda</taxon>
        <taxon>Hexapoda</taxon>
        <taxon>Insecta</taxon>
        <taxon>Pterygota</taxon>
        <taxon>Neoptera</taxon>
        <taxon>Endopterygota</taxon>
        <taxon>Hymenoptera</taxon>
        <taxon>Apocrita</taxon>
        <taxon>Proctotrupomorpha</taxon>
        <taxon>Chalcidoidea</taxon>
        <taxon>Pteromalidae</taxon>
        <taxon>Pteromalinae</taxon>
        <taxon>Trichomalopsis</taxon>
    </lineage>
</organism>
<sequence>MAHIGNSTCHADPCIQHSASESTSCILQRLLKMQQVPKTAYLLLLLLWTVAGCDAALSILFNTKNGTVYHVPVNLENRLETPIAVSNTTIPTTHCQDDGSLGQANIVDLDYDESRQRVLWMSWNERLYSSQLPISNATDGNRSDELLFWYDYYDYVQFSRRRIAWDPVGEKLYSVDTFWNPTVEVVDLTGKHRSIILAFGTTGKWKDYVFEGKMPADVEKDAFVAMTAKQELPMDLVLDPGTGVMFIRTNDSWSSRIHRANMDGTSLKLLITDAGKIVDDSCRIDVDRVNKRIYWNDREKGSIESADYDGNRRLTVVKAANPVALAVDGNVLVWSQNTTESIVSDYSRFADPSLRGHLSVCKLTDNTCEPDEIRDTSLSGIDDVPYKLKAVPDQAQQIANPCSTNNGNCQQICLLKPSTDPIKPNPSHGCGCKIGYRLSANSRDCEPILRYLVYESDNYLRARSLEPLERDNETRPYALFPSQVVDNVVARDQLVAIDYDPKADKMLVLGCKTLKQIDLDDNLRGCWRVARNSSDCYKHMAYDWESGKVYTTKVKGMNGEYELGVVDVPSSFRRFGIVVPAILRSIDRPLSLVVHPKTGYLYLLTFSNATNASVVSRMNVGGLDYIVLTIAEALDARGLAVDSLNDRLYWFAESGRVGHSDLGGNDVKVLPVEAPVLRPDSILVDRDWLYVKNETSIWRMNKKTGADVSCLVPEVKVSQHYHAKLKSTMSVVARSPGSFSYGDDYQITKSACKVYCAYQEFAQYNATLDEKFCKCPNSKSD</sequence>
<dbReference type="InterPro" id="IPR000033">
    <property type="entry name" value="LDLR_classB_rpt"/>
</dbReference>
<evidence type="ECO:0000256" key="3">
    <source>
        <dbReference type="PROSITE-ProRule" id="PRU00461"/>
    </source>
</evidence>
<dbReference type="SUPFAM" id="SSF63825">
    <property type="entry name" value="YWTD domain"/>
    <property type="match status" value="2"/>
</dbReference>
<dbReference type="SUPFAM" id="SSF57196">
    <property type="entry name" value="EGF/Laminin"/>
    <property type="match status" value="1"/>
</dbReference>
<evidence type="ECO:0000313" key="6">
    <source>
        <dbReference type="Proteomes" id="UP000215335"/>
    </source>
</evidence>
<evidence type="ECO:0008006" key="7">
    <source>
        <dbReference type="Google" id="ProtNLM"/>
    </source>
</evidence>
<evidence type="ECO:0000256" key="4">
    <source>
        <dbReference type="SAM" id="Phobius"/>
    </source>
</evidence>
<dbReference type="EMBL" id="NNAY01001855">
    <property type="protein sequence ID" value="OXU22713.1"/>
    <property type="molecule type" value="Genomic_DNA"/>
</dbReference>
<dbReference type="InterPro" id="IPR011042">
    <property type="entry name" value="6-blade_b-propeller_TolB-like"/>
</dbReference>
<keyword evidence="2" id="KW-0677">Repeat</keyword>
<dbReference type="PANTHER" id="PTHR46513">
    <property type="entry name" value="VITELLOGENIN RECEPTOR-LIKE PROTEIN-RELATED-RELATED"/>
    <property type="match status" value="1"/>
</dbReference>
<keyword evidence="4" id="KW-0812">Transmembrane</keyword>
<keyword evidence="1" id="KW-0245">EGF-like domain</keyword>
<feature type="repeat" description="LDL-receptor class B" evidence="3">
    <location>
        <begin position="291"/>
        <end position="331"/>
    </location>
</feature>
<dbReference type="STRING" id="543379.A0A232EWI9"/>
<dbReference type="PROSITE" id="PS51120">
    <property type="entry name" value="LDLRB"/>
    <property type="match status" value="1"/>
</dbReference>
<dbReference type="OrthoDB" id="7677245at2759"/>
<evidence type="ECO:0000313" key="5">
    <source>
        <dbReference type="EMBL" id="OXU22713.1"/>
    </source>
</evidence>
<dbReference type="AlphaFoldDB" id="A0A232EWI9"/>
<reference evidence="5 6" key="1">
    <citation type="journal article" date="2017" name="Curr. Biol.">
        <title>The Evolution of Venom by Co-option of Single-Copy Genes.</title>
        <authorList>
            <person name="Martinson E.O."/>
            <person name="Mrinalini"/>
            <person name="Kelkar Y.D."/>
            <person name="Chang C.H."/>
            <person name="Werren J.H."/>
        </authorList>
    </citation>
    <scope>NUCLEOTIDE SEQUENCE [LARGE SCALE GENOMIC DNA]</scope>
    <source>
        <strain evidence="5 6">Alberta</strain>
        <tissue evidence="5">Whole body</tissue>
    </source>
</reference>
<dbReference type="SMART" id="SM00135">
    <property type="entry name" value="LY"/>
    <property type="match status" value="4"/>
</dbReference>
<dbReference type="Proteomes" id="UP000215335">
    <property type="component" value="Unassembled WGS sequence"/>
</dbReference>
<dbReference type="Gene3D" id="2.10.25.10">
    <property type="entry name" value="Laminin"/>
    <property type="match status" value="1"/>
</dbReference>
<accession>A0A232EWI9</accession>
<keyword evidence="4" id="KW-0472">Membrane</keyword>
<evidence type="ECO:0000256" key="2">
    <source>
        <dbReference type="ARBA" id="ARBA00022737"/>
    </source>
</evidence>
<evidence type="ECO:0000256" key="1">
    <source>
        <dbReference type="ARBA" id="ARBA00022536"/>
    </source>
</evidence>
<feature type="transmembrane region" description="Helical" evidence="4">
    <location>
        <begin position="39"/>
        <end position="61"/>
    </location>
</feature>
<proteinExistence type="predicted"/>
<protein>
    <recommendedName>
        <fullName evidence="7">EGF-like domain-containing protein</fullName>
    </recommendedName>
</protein>